<evidence type="ECO:0000259" key="5">
    <source>
        <dbReference type="Pfam" id="PF00496"/>
    </source>
</evidence>
<evidence type="ECO:0000313" key="6">
    <source>
        <dbReference type="EMBL" id="KPU42338.1"/>
    </source>
</evidence>
<keyword evidence="2" id="KW-0813">Transport</keyword>
<dbReference type="CDD" id="cd00995">
    <property type="entry name" value="PBP2_NikA_DppA_OppA_like"/>
    <property type="match status" value="1"/>
</dbReference>
<feature type="chain" id="PRO_5006154357" evidence="4">
    <location>
        <begin position="22"/>
        <end position="544"/>
    </location>
</feature>
<dbReference type="Pfam" id="PF00496">
    <property type="entry name" value="SBP_bac_5"/>
    <property type="match status" value="1"/>
</dbReference>
<proteinExistence type="inferred from homology"/>
<dbReference type="Proteomes" id="UP000050326">
    <property type="component" value="Unassembled WGS sequence"/>
</dbReference>
<evidence type="ECO:0000256" key="4">
    <source>
        <dbReference type="SAM" id="SignalP"/>
    </source>
</evidence>
<dbReference type="Gene3D" id="3.40.190.10">
    <property type="entry name" value="Periplasmic binding protein-like II"/>
    <property type="match status" value="1"/>
</dbReference>
<dbReference type="AlphaFoldDB" id="A0A0P8Y792"/>
<dbReference type="GO" id="GO:0043190">
    <property type="term" value="C:ATP-binding cassette (ABC) transporter complex"/>
    <property type="evidence" value="ECO:0007669"/>
    <property type="project" value="InterPro"/>
</dbReference>
<dbReference type="PROSITE" id="PS51257">
    <property type="entry name" value="PROKAR_LIPOPROTEIN"/>
    <property type="match status" value="1"/>
</dbReference>
<dbReference type="PIRSF" id="PIRSF002741">
    <property type="entry name" value="MppA"/>
    <property type="match status" value="1"/>
</dbReference>
<name>A0A0P8Y792_9CLOT</name>
<feature type="signal peptide" evidence="4">
    <location>
        <begin position="1"/>
        <end position="21"/>
    </location>
</feature>
<sequence>MKRNKLLVLSVVLTLVMTILAACTGGQSNQQPTQGAQSGPQVGGSLVIGITGDPYNIATWLSNDLNASMVMNLAMPPLMATDDNGNKVPYIIEDYDISDDAKVYTVKIHDGLTWHDGKPFTTDDLAFTCEYVAKYKLGYGADMYGGVEKTEIVDKTTIKYYLKQPQVNFLSQIGFWVDVMPKHIYETVTDPMNFQFNGVGYGPYKLVDYKKGEYYSFERVPDWPLANDGKGAYIENVTFRIFPDANALILAMKNGEVQVSGSALPAAAQNQLESTPDKFGIMRVNSLGFGYISFNYKNELLKDINVRKAFAMTVDRDALVTTAMQGAAIKMETPVSPVYADLVKSQIKFPGFDVEGAKKALEAAGYTDKDNDGVRESSSGKKLEFELIYRTTTANADSIANVIKANAEQAGFKLNLKPVDPATYTDRVTQQKSYDINFIDWGVIDDPDSSLSTIYASNAALNFMGYKNDKIDQLLAASMKEPSFEERIKIMDEFQKEFVNELPTVNAWVRVNAYGFSKEYEGWDLTPGLYGVVDIKDLVKVYKK</sequence>
<keyword evidence="3 4" id="KW-0732">Signal</keyword>
<organism evidence="6 7">
    <name type="scientific">Oxobacter pfennigii</name>
    <dbReference type="NCBI Taxonomy" id="36849"/>
    <lineage>
        <taxon>Bacteria</taxon>
        <taxon>Bacillati</taxon>
        <taxon>Bacillota</taxon>
        <taxon>Clostridia</taxon>
        <taxon>Eubacteriales</taxon>
        <taxon>Clostridiaceae</taxon>
        <taxon>Oxobacter</taxon>
    </lineage>
</organism>
<dbReference type="RefSeq" id="WP_054877061.1">
    <property type="nucleotide sequence ID" value="NZ_LKET01000068.1"/>
</dbReference>
<comment type="caution">
    <text evidence="6">The sequence shown here is derived from an EMBL/GenBank/DDBJ whole genome shotgun (WGS) entry which is preliminary data.</text>
</comment>
<evidence type="ECO:0000256" key="2">
    <source>
        <dbReference type="ARBA" id="ARBA00022448"/>
    </source>
</evidence>
<evidence type="ECO:0000313" key="7">
    <source>
        <dbReference type="Proteomes" id="UP000050326"/>
    </source>
</evidence>
<dbReference type="GO" id="GO:1904680">
    <property type="term" value="F:peptide transmembrane transporter activity"/>
    <property type="evidence" value="ECO:0007669"/>
    <property type="project" value="TreeGrafter"/>
</dbReference>
<reference evidence="6 7" key="1">
    <citation type="submission" date="2015-09" db="EMBL/GenBank/DDBJ databases">
        <title>Genome sequence of Oxobacter pfennigii DSM 3222.</title>
        <authorList>
            <person name="Poehlein A."/>
            <person name="Bengelsdorf F.R."/>
            <person name="Schiel-Bengelsdorf B."/>
            <person name="Duerre P."/>
            <person name="Daniel R."/>
        </authorList>
    </citation>
    <scope>NUCLEOTIDE SEQUENCE [LARGE SCALE GENOMIC DNA]</scope>
    <source>
        <strain evidence="6 7">DSM 3222</strain>
    </source>
</reference>
<dbReference type="Gene3D" id="3.10.105.10">
    <property type="entry name" value="Dipeptide-binding Protein, Domain 3"/>
    <property type="match status" value="1"/>
</dbReference>
<feature type="domain" description="Solute-binding protein family 5" evidence="5">
    <location>
        <begin position="88"/>
        <end position="459"/>
    </location>
</feature>
<dbReference type="GO" id="GO:0015833">
    <property type="term" value="P:peptide transport"/>
    <property type="evidence" value="ECO:0007669"/>
    <property type="project" value="TreeGrafter"/>
</dbReference>
<accession>A0A0P8Y792</accession>
<gene>
    <name evidence="6" type="primary">appA_3</name>
    <name evidence="6" type="ORF">OXPF_41230</name>
</gene>
<evidence type="ECO:0000256" key="1">
    <source>
        <dbReference type="ARBA" id="ARBA00005695"/>
    </source>
</evidence>
<dbReference type="OrthoDB" id="9772924at2"/>
<dbReference type="InterPro" id="IPR039424">
    <property type="entry name" value="SBP_5"/>
</dbReference>
<comment type="similarity">
    <text evidence="1">Belongs to the bacterial solute-binding protein 5 family.</text>
</comment>
<dbReference type="InterPro" id="IPR030678">
    <property type="entry name" value="Peptide/Ni-bd"/>
</dbReference>
<protein>
    <submittedName>
        <fullName evidence="6">Oligopeptide-binding protein AppA</fullName>
    </submittedName>
</protein>
<dbReference type="GO" id="GO:0042597">
    <property type="term" value="C:periplasmic space"/>
    <property type="evidence" value="ECO:0007669"/>
    <property type="project" value="UniProtKB-ARBA"/>
</dbReference>
<dbReference type="STRING" id="36849.OXPF_41230"/>
<dbReference type="PANTHER" id="PTHR30290:SF9">
    <property type="entry name" value="OLIGOPEPTIDE-BINDING PROTEIN APPA"/>
    <property type="match status" value="1"/>
</dbReference>
<dbReference type="SUPFAM" id="SSF53850">
    <property type="entry name" value="Periplasmic binding protein-like II"/>
    <property type="match status" value="1"/>
</dbReference>
<evidence type="ECO:0000256" key="3">
    <source>
        <dbReference type="ARBA" id="ARBA00022729"/>
    </source>
</evidence>
<keyword evidence="7" id="KW-1185">Reference proteome</keyword>
<dbReference type="PANTHER" id="PTHR30290">
    <property type="entry name" value="PERIPLASMIC BINDING COMPONENT OF ABC TRANSPORTER"/>
    <property type="match status" value="1"/>
</dbReference>
<dbReference type="EMBL" id="LKET01000068">
    <property type="protein sequence ID" value="KPU42338.1"/>
    <property type="molecule type" value="Genomic_DNA"/>
</dbReference>
<dbReference type="InterPro" id="IPR000914">
    <property type="entry name" value="SBP_5_dom"/>
</dbReference>